<dbReference type="Proteomes" id="UP001221413">
    <property type="component" value="Unassembled WGS sequence"/>
</dbReference>
<dbReference type="InterPro" id="IPR002772">
    <property type="entry name" value="Glyco_hydro_3_C"/>
</dbReference>
<evidence type="ECO:0000256" key="2">
    <source>
        <dbReference type="ARBA" id="ARBA00004987"/>
    </source>
</evidence>
<comment type="pathway">
    <text evidence="2 10">Glycan metabolism; cellulose degradation.</text>
</comment>
<gene>
    <name evidence="12" type="ORF">Dda_4769</name>
</gene>
<evidence type="ECO:0000256" key="3">
    <source>
        <dbReference type="ARBA" id="ARBA00005336"/>
    </source>
</evidence>
<dbReference type="FunFam" id="2.60.40.10:FF:000495">
    <property type="entry name" value="Periplasmic beta-glucosidase"/>
    <property type="match status" value="1"/>
</dbReference>
<dbReference type="EC" id="3.2.1.21" evidence="4 10"/>
<dbReference type="GO" id="GO:0008422">
    <property type="term" value="F:beta-glucosidase activity"/>
    <property type="evidence" value="ECO:0007669"/>
    <property type="project" value="UniProtKB-EC"/>
</dbReference>
<dbReference type="InterPro" id="IPR011658">
    <property type="entry name" value="PA14_dom"/>
</dbReference>
<dbReference type="InterPro" id="IPR050288">
    <property type="entry name" value="Cellulose_deg_GH3"/>
</dbReference>
<evidence type="ECO:0000256" key="6">
    <source>
        <dbReference type="ARBA" id="ARBA00023180"/>
    </source>
</evidence>
<dbReference type="Gene3D" id="2.60.120.260">
    <property type="entry name" value="Galactose-binding domain-like"/>
    <property type="match status" value="1"/>
</dbReference>
<dbReference type="SUPFAM" id="SSF52279">
    <property type="entry name" value="Beta-D-glucan exohydrolase, C-terminal domain"/>
    <property type="match status" value="1"/>
</dbReference>
<dbReference type="PROSITE" id="PS00775">
    <property type="entry name" value="GLYCOSYL_HYDROL_F3"/>
    <property type="match status" value="1"/>
</dbReference>
<dbReference type="Pfam" id="PF07691">
    <property type="entry name" value="PA14"/>
    <property type="match status" value="1"/>
</dbReference>
<sequence length="857" mass="92713">MYTAAVNEIEATLAALTLEEKISLLAGRDFWRTVSVPDKKIPSIKVSDGPSGARGDTFSGGQKAAFFPSGISMGATFNPDLAFEVGQHLAEEVKSKSASVLLAPTACCHRSPLGGRNFESYSEDPLLSGKMASGYIRGVQSRGVAATMKHFVANEQETQRLYVDEIIDETPLREIYLKPFEIAMREGRPWAVMTAYNSINGHHCDMHPFTLKQVLRGEWGYDGLVMSDWFGTSSTVESLLAGLDLEMPGPAKKRSAKNLLAKAEGDVEIQKAVHEAARRILTLIAKVGKWKDMTPEAPEVSREAPETAELIRRAGGEGVVLLKNDDQMLPLKPASLKKVAFIGPNAKATVAGGGGSAHLNPNYLTQPYDSFVTAVRELNSGIEVPYATGCILDRWVPVVDVEEGHCKITTPDSIPGLRLEWFRGYDATGPVVSSSIQKSGNLFLIDQRPPELSPSEKFSAKVSGRISVSADGKYNISLSTITAAKLFFDGALLIDNWDFNRRGDLMMNVGSEEVVKTVELTANKWYDVSIVNASLWPKESPRDPPMEDIAALGIRFGVAPVTNNAALIAEAAAVAKGCDAVVVVVGLTNEWESESYDRTDTRLPNDQDDLIAAIAAINDNVVVINQSGSAVDMPWSANPKVKSIVQAWYGGQEAGHVLADVLLGKQNPSGKLPMTFPVKLADNPTHGLFPGKDLKSEYKEGLMVGYRYYDTANVKPQFPFGYGLSYSTFTLGKPGLSASELGEGRSFTVAVDVTNTGAVAGAEVVQLYVQRKTATSTVEKRPVKELKGFKKVHLQPGETKAAEVVVGDKELGVWSAKDGRWVVETGEYEVLVGTSSVKEELKVAGTITVKSAWSWVY</sequence>
<evidence type="ECO:0000256" key="8">
    <source>
        <dbReference type="ARBA" id="ARBA00023295"/>
    </source>
</evidence>
<comment type="catalytic activity">
    <reaction evidence="1 10">
        <text>Hydrolysis of terminal, non-reducing beta-D-glucosyl residues with release of beta-D-glucose.</text>
        <dbReference type="EC" id="3.2.1.21"/>
    </reaction>
</comment>
<keyword evidence="8 10" id="KW-0326">Glycosidase</keyword>
<keyword evidence="13" id="KW-1185">Reference proteome</keyword>
<evidence type="ECO:0000256" key="9">
    <source>
        <dbReference type="ARBA" id="ARBA00023326"/>
    </source>
</evidence>
<dbReference type="PANTHER" id="PTHR42715">
    <property type="entry name" value="BETA-GLUCOSIDASE"/>
    <property type="match status" value="1"/>
</dbReference>
<evidence type="ECO:0000256" key="10">
    <source>
        <dbReference type="RuleBase" id="RU361161"/>
    </source>
</evidence>
<keyword evidence="7 10" id="KW-0119">Carbohydrate metabolism</keyword>
<evidence type="ECO:0000313" key="13">
    <source>
        <dbReference type="Proteomes" id="UP001221413"/>
    </source>
</evidence>
<dbReference type="EMBL" id="JAQGDS010000005">
    <property type="protein sequence ID" value="KAJ6260543.1"/>
    <property type="molecule type" value="Genomic_DNA"/>
</dbReference>
<dbReference type="PANTHER" id="PTHR42715:SF3">
    <property type="entry name" value="BETA-GLUCOSIDASE B-RELATED"/>
    <property type="match status" value="1"/>
</dbReference>
<dbReference type="Gene3D" id="2.60.40.10">
    <property type="entry name" value="Immunoglobulins"/>
    <property type="match status" value="1"/>
</dbReference>
<evidence type="ECO:0000259" key="11">
    <source>
        <dbReference type="PROSITE" id="PS51820"/>
    </source>
</evidence>
<dbReference type="InterPro" id="IPR036881">
    <property type="entry name" value="Glyco_hydro_3_C_sf"/>
</dbReference>
<dbReference type="SMART" id="SM01217">
    <property type="entry name" value="Fn3_like"/>
    <property type="match status" value="1"/>
</dbReference>
<dbReference type="Gene3D" id="3.20.20.300">
    <property type="entry name" value="Glycoside hydrolase, family 3, N-terminal domain"/>
    <property type="match status" value="1"/>
</dbReference>
<dbReference type="PRINTS" id="PR00133">
    <property type="entry name" value="GLHYDRLASE3"/>
</dbReference>
<reference evidence="12" key="1">
    <citation type="submission" date="2023-01" db="EMBL/GenBank/DDBJ databases">
        <title>The chitinases involved in constricting ring structure development in the nematode-trapping fungus Drechslerella dactyloides.</title>
        <authorList>
            <person name="Wang R."/>
            <person name="Zhang L."/>
            <person name="Tang P."/>
            <person name="Li S."/>
            <person name="Liang L."/>
        </authorList>
    </citation>
    <scope>NUCLEOTIDE SEQUENCE</scope>
    <source>
        <strain evidence="12">YMF1.00031</strain>
    </source>
</reference>
<dbReference type="Gene3D" id="3.40.50.1700">
    <property type="entry name" value="Glycoside hydrolase family 3 C-terminal domain"/>
    <property type="match status" value="1"/>
</dbReference>
<dbReference type="InterPro" id="IPR037524">
    <property type="entry name" value="PA14/GLEYA"/>
</dbReference>
<dbReference type="PROSITE" id="PS51820">
    <property type="entry name" value="PA14"/>
    <property type="match status" value="1"/>
</dbReference>
<dbReference type="AlphaFoldDB" id="A0AAD6NKX6"/>
<keyword evidence="9 10" id="KW-0624">Polysaccharide degradation</keyword>
<comment type="caution">
    <text evidence="12">The sequence shown here is derived from an EMBL/GenBank/DDBJ whole genome shotgun (WGS) entry which is preliminary data.</text>
</comment>
<proteinExistence type="inferred from homology"/>
<comment type="similarity">
    <text evidence="3 10">Belongs to the glycosyl hydrolase 3 family.</text>
</comment>
<keyword evidence="6" id="KW-0325">Glycoprotein</keyword>
<dbReference type="Pfam" id="PF00933">
    <property type="entry name" value="Glyco_hydro_3"/>
    <property type="match status" value="1"/>
</dbReference>
<dbReference type="InterPro" id="IPR036962">
    <property type="entry name" value="Glyco_hydro_3_N_sf"/>
</dbReference>
<dbReference type="GO" id="GO:0009251">
    <property type="term" value="P:glucan catabolic process"/>
    <property type="evidence" value="ECO:0007669"/>
    <property type="project" value="TreeGrafter"/>
</dbReference>
<feature type="domain" description="PA14" evidence="11">
    <location>
        <begin position="412"/>
        <end position="572"/>
    </location>
</feature>
<dbReference type="SMART" id="SM00758">
    <property type="entry name" value="PA14"/>
    <property type="match status" value="1"/>
</dbReference>
<dbReference type="InterPro" id="IPR026891">
    <property type="entry name" value="Fn3-like"/>
</dbReference>
<evidence type="ECO:0000256" key="1">
    <source>
        <dbReference type="ARBA" id="ARBA00000448"/>
    </source>
</evidence>
<dbReference type="Pfam" id="PF01915">
    <property type="entry name" value="Glyco_hydro_3_C"/>
    <property type="match status" value="1"/>
</dbReference>
<evidence type="ECO:0000256" key="5">
    <source>
        <dbReference type="ARBA" id="ARBA00022801"/>
    </source>
</evidence>
<dbReference type="InterPro" id="IPR017853">
    <property type="entry name" value="GH"/>
</dbReference>
<protein>
    <recommendedName>
        <fullName evidence="4 10">beta-glucosidase</fullName>
        <ecNumber evidence="4 10">3.2.1.21</ecNumber>
    </recommendedName>
</protein>
<dbReference type="InterPro" id="IPR019800">
    <property type="entry name" value="Glyco_hydro_3_AS"/>
</dbReference>
<dbReference type="Pfam" id="PF14310">
    <property type="entry name" value="Fn3-like"/>
    <property type="match status" value="1"/>
</dbReference>
<dbReference type="SUPFAM" id="SSF51445">
    <property type="entry name" value="(Trans)glycosidases"/>
    <property type="match status" value="1"/>
</dbReference>
<accession>A0AAD6NKX6</accession>
<evidence type="ECO:0000256" key="7">
    <source>
        <dbReference type="ARBA" id="ARBA00023277"/>
    </source>
</evidence>
<organism evidence="12 13">
    <name type="scientific">Drechslerella dactyloides</name>
    <name type="common">Nematode-trapping fungus</name>
    <name type="synonym">Arthrobotrys dactyloides</name>
    <dbReference type="NCBI Taxonomy" id="74499"/>
    <lineage>
        <taxon>Eukaryota</taxon>
        <taxon>Fungi</taxon>
        <taxon>Dikarya</taxon>
        <taxon>Ascomycota</taxon>
        <taxon>Pezizomycotina</taxon>
        <taxon>Orbiliomycetes</taxon>
        <taxon>Orbiliales</taxon>
        <taxon>Orbiliaceae</taxon>
        <taxon>Drechslerella</taxon>
    </lineage>
</organism>
<dbReference type="InterPro" id="IPR001764">
    <property type="entry name" value="Glyco_hydro_3_N"/>
</dbReference>
<name>A0AAD6NKX6_DREDA</name>
<evidence type="ECO:0000313" key="12">
    <source>
        <dbReference type="EMBL" id="KAJ6260543.1"/>
    </source>
</evidence>
<dbReference type="InterPro" id="IPR013783">
    <property type="entry name" value="Ig-like_fold"/>
</dbReference>
<keyword evidence="5 10" id="KW-0378">Hydrolase</keyword>
<evidence type="ECO:0000256" key="4">
    <source>
        <dbReference type="ARBA" id="ARBA00012744"/>
    </source>
</evidence>